<feature type="compositionally biased region" description="Polar residues" evidence="1">
    <location>
        <begin position="505"/>
        <end position="528"/>
    </location>
</feature>
<evidence type="ECO:0008006" key="4">
    <source>
        <dbReference type="Google" id="ProtNLM"/>
    </source>
</evidence>
<keyword evidence="3" id="KW-1185">Reference proteome</keyword>
<feature type="compositionally biased region" description="Polar residues" evidence="1">
    <location>
        <begin position="263"/>
        <end position="312"/>
    </location>
</feature>
<sequence>MPLAPPPDGAAFPTWAECLRSVQSHAASEGYAVNSKGQAKNKDTGLYRRYVIRCDKSGAFKSAAQIGTRRVSSKKTDCPFNAACNIRPDGCFLRVLVPEHNHPPSALPAAHVQHRKLTDEQRQLVETRAIERKSIKLIWQELKDLDPNTYITFKDVDNAVQRFRKKAKDGATGVQAIMYKLVERQDLFCFTLERECVVQGAFWVPHWSTDLWMRPNGTPDILVMLAEHIANRPVLPILEMNSVLNTAGFGSPLSTRAMPADPTNLNLNADLNTPSSPNNLATDNGNSSASPTPLAPNLTSASSAQNALNDAGRSNNGLDASLGAGYAILPDKSNATLLWLHSAVELLRQRIPQCPKPRFITLTDFQTAEKNILVEISKGGMQHRQMHVVFGRVLTNDEENPAAHHGVRTRKPRVERGRSDVTGHDEEAEDDDEEDGEQTYGDGEQEQEEGDEGDNDQDMDGDHDSDAEIARQLTGGHAYNAGNNHNNHDHHTGHNHRDQNLDHGYNQNPQQIFEHSQPRGPNSISDPNHVSGRLPLPAHAPRHMQGQPPAQMAYDGMMGRMPSNYQSRPM</sequence>
<name>A0A4Z0YI81_9PEZI</name>
<dbReference type="STRING" id="37992.A0A4Z0YI81"/>
<gene>
    <name evidence="2" type="ORF">E0Z10_g9736</name>
</gene>
<dbReference type="PANTHER" id="PTHR31569:SF4">
    <property type="entry name" value="SWIM-TYPE DOMAIN-CONTAINING PROTEIN"/>
    <property type="match status" value="1"/>
</dbReference>
<comment type="caution">
    <text evidence="2">The sequence shown here is derived from an EMBL/GenBank/DDBJ whole genome shotgun (WGS) entry which is preliminary data.</text>
</comment>
<dbReference type="EMBL" id="SKBN01000322">
    <property type="protein sequence ID" value="TGJ79031.1"/>
    <property type="molecule type" value="Genomic_DNA"/>
</dbReference>
<feature type="region of interest" description="Disordered" evidence="1">
    <location>
        <begin position="477"/>
        <end position="570"/>
    </location>
</feature>
<dbReference type="AlphaFoldDB" id="A0A4Z0YI81"/>
<feature type="compositionally biased region" description="Basic and acidic residues" evidence="1">
    <location>
        <begin position="412"/>
        <end position="425"/>
    </location>
</feature>
<dbReference type="PANTHER" id="PTHR31569">
    <property type="entry name" value="SWIM-TYPE DOMAIN-CONTAINING PROTEIN"/>
    <property type="match status" value="1"/>
</dbReference>
<feature type="region of interest" description="Disordered" evidence="1">
    <location>
        <begin position="260"/>
        <end position="312"/>
    </location>
</feature>
<dbReference type="OrthoDB" id="4815524at2759"/>
<feature type="compositionally biased region" description="Basic and acidic residues" evidence="1">
    <location>
        <begin position="486"/>
        <end position="501"/>
    </location>
</feature>
<evidence type="ECO:0000313" key="2">
    <source>
        <dbReference type="EMBL" id="TGJ79031.1"/>
    </source>
</evidence>
<accession>A0A4Z0YI81</accession>
<feature type="compositionally biased region" description="Acidic residues" evidence="1">
    <location>
        <begin position="426"/>
        <end position="459"/>
    </location>
</feature>
<feature type="region of interest" description="Disordered" evidence="1">
    <location>
        <begin position="397"/>
        <end position="464"/>
    </location>
</feature>
<dbReference type="Proteomes" id="UP000297716">
    <property type="component" value="Unassembled WGS sequence"/>
</dbReference>
<reference evidence="2 3" key="1">
    <citation type="submission" date="2019-03" db="EMBL/GenBank/DDBJ databases">
        <title>Draft genome sequence of Xylaria hypoxylon DSM 108379, a ubiquitous saprotrophic-parasitic fungi on hardwood.</title>
        <authorList>
            <person name="Buettner E."/>
            <person name="Leonhardt S."/>
            <person name="Gebauer A.M."/>
            <person name="Liers C."/>
            <person name="Hofrichter M."/>
            <person name="Kellner H."/>
        </authorList>
    </citation>
    <scope>NUCLEOTIDE SEQUENCE [LARGE SCALE GENOMIC DNA]</scope>
    <source>
        <strain evidence="2 3">DSM 108379</strain>
    </source>
</reference>
<proteinExistence type="predicted"/>
<evidence type="ECO:0000256" key="1">
    <source>
        <dbReference type="SAM" id="MobiDB-lite"/>
    </source>
</evidence>
<organism evidence="2 3">
    <name type="scientific">Xylaria hypoxylon</name>
    <dbReference type="NCBI Taxonomy" id="37992"/>
    <lineage>
        <taxon>Eukaryota</taxon>
        <taxon>Fungi</taxon>
        <taxon>Dikarya</taxon>
        <taxon>Ascomycota</taxon>
        <taxon>Pezizomycotina</taxon>
        <taxon>Sordariomycetes</taxon>
        <taxon>Xylariomycetidae</taxon>
        <taxon>Xylariales</taxon>
        <taxon>Xylariaceae</taxon>
        <taxon>Xylaria</taxon>
    </lineage>
</organism>
<evidence type="ECO:0000313" key="3">
    <source>
        <dbReference type="Proteomes" id="UP000297716"/>
    </source>
</evidence>
<protein>
    <recommendedName>
        <fullName evidence="4">FAR1 domain-containing protein</fullName>
    </recommendedName>
</protein>
<dbReference type="InterPro" id="IPR052579">
    <property type="entry name" value="Zinc_finger_SWIM"/>
</dbReference>